<dbReference type="EMBL" id="GBRH01172559">
    <property type="protein sequence ID" value="JAE25337.1"/>
    <property type="molecule type" value="Transcribed_RNA"/>
</dbReference>
<organism evidence="1">
    <name type="scientific">Arundo donax</name>
    <name type="common">Giant reed</name>
    <name type="synonym">Donax arundinaceus</name>
    <dbReference type="NCBI Taxonomy" id="35708"/>
    <lineage>
        <taxon>Eukaryota</taxon>
        <taxon>Viridiplantae</taxon>
        <taxon>Streptophyta</taxon>
        <taxon>Embryophyta</taxon>
        <taxon>Tracheophyta</taxon>
        <taxon>Spermatophyta</taxon>
        <taxon>Magnoliopsida</taxon>
        <taxon>Liliopsida</taxon>
        <taxon>Poales</taxon>
        <taxon>Poaceae</taxon>
        <taxon>PACMAD clade</taxon>
        <taxon>Arundinoideae</taxon>
        <taxon>Arundineae</taxon>
        <taxon>Arundo</taxon>
    </lineage>
</organism>
<reference evidence="1" key="2">
    <citation type="journal article" date="2015" name="Data Brief">
        <title>Shoot transcriptome of the giant reed, Arundo donax.</title>
        <authorList>
            <person name="Barrero R.A."/>
            <person name="Guerrero F.D."/>
            <person name="Moolhuijzen P."/>
            <person name="Goolsby J.A."/>
            <person name="Tidwell J."/>
            <person name="Bellgard S.E."/>
            <person name="Bellgard M.I."/>
        </authorList>
    </citation>
    <scope>NUCLEOTIDE SEQUENCE</scope>
    <source>
        <tissue evidence="1">Shoot tissue taken approximately 20 cm above the soil surface</tissue>
    </source>
</reference>
<accession>A0A0A9GLG9</accession>
<protein>
    <submittedName>
        <fullName evidence="1">Uncharacterized protein</fullName>
    </submittedName>
</protein>
<evidence type="ECO:0000313" key="1">
    <source>
        <dbReference type="EMBL" id="JAE25337.1"/>
    </source>
</evidence>
<reference evidence="1" key="1">
    <citation type="submission" date="2014-09" db="EMBL/GenBank/DDBJ databases">
        <authorList>
            <person name="Magalhaes I.L.F."/>
            <person name="Oliveira U."/>
            <person name="Santos F.R."/>
            <person name="Vidigal T.H.D.A."/>
            <person name="Brescovit A.D."/>
            <person name="Santos A.J."/>
        </authorList>
    </citation>
    <scope>NUCLEOTIDE SEQUENCE</scope>
    <source>
        <tissue evidence="1">Shoot tissue taken approximately 20 cm above the soil surface</tissue>
    </source>
</reference>
<dbReference type="AlphaFoldDB" id="A0A0A9GLG9"/>
<proteinExistence type="predicted"/>
<sequence>MAQEAALRLAWSLRVPPHAARIGEGRRTAAAPAAAHLE</sequence>
<name>A0A0A9GLG9_ARUDO</name>